<feature type="transmembrane region" description="Helical" evidence="1">
    <location>
        <begin position="26"/>
        <end position="46"/>
    </location>
</feature>
<dbReference type="RefSeq" id="WP_312031361.1">
    <property type="nucleotide sequence ID" value="NZ_CP051151.1"/>
</dbReference>
<dbReference type="AlphaFoldDB" id="A0A7L6N4V7"/>
<feature type="transmembrane region" description="Helical" evidence="1">
    <location>
        <begin position="52"/>
        <end position="71"/>
    </location>
</feature>
<keyword evidence="1" id="KW-0812">Transmembrane</keyword>
<keyword evidence="1" id="KW-0472">Membrane</keyword>
<gene>
    <name evidence="2" type="ORF">HF295_06515</name>
</gene>
<dbReference type="EMBL" id="CP051151">
    <property type="protein sequence ID" value="QLY40522.1"/>
    <property type="molecule type" value="Genomic_DNA"/>
</dbReference>
<organism evidence="2 3">
    <name type="scientific">Hujiaoplasma nucleasis</name>
    <dbReference type="NCBI Taxonomy" id="2725268"/>
    <lineage>
        <taxon>Bacteria</taxon>
        <taxon>Bacillati</taxon>
        <taxon>Mycoplasmatota</taxon>
        <taxon>Mollicutes</taxon>
        <taxon>Candidatus Izemoplasmatales</taxon>
        <taxon>Hujiaoplasmataceae</taxon>
        <taxon>Hujiaoplasma</taxon>
    </lineage>
</organism>
<reference evidence="2 3" key="1">
    <citation type="submission" date="2020-04" db="EMBL/GenBank/DDBJ databases">
        <authorList>
            <person name="Zheng R.K."/>
            <person name="Sun C.M."/>
        </authorList>
    </citation>
    <scope>NUCLEOTIDE SEQUENCE [LARGE SCALE GENOMIC DNA]</scope>
    <source>
        <strain evidence="3">zrk29</strain>
    </source>
</reference>
<protein>
    <submittedName>
        <fullName evidence="2">DUF2085 domain-containing protein</fullName>
    </submittedName>
</protein>
<evidence type="ECO:0000256" key="1">
    <source>
        <dbReference type="SAM" id="Phobius"/>
    </source>
</evidence>
<sequence length="105" mass="11979">MKIGKNLGCHQKSCRSFFYKNYQFPLCARCTGIVIGELLIGPIVIMFGFNNIYLNLALLLLMAIDGLLQYYHILESNNIRRLLTGLGAGYAMTSTLVWFIKWIIK</sequence>
<dbReference type="KEGG" id="tbk:HF295_06515"/>
<evidence type="ECO:0000313" key="3">
    <source>
        <dbReference type="Proteomes" id="UP000512167"/>
    </source>
</evidence>
<keyword evidence="1" id="KW-1133">Transmembrane helix</keyword>
<name>A0A7L6N4V7_9MOLU</name>
<dbReference type="InterPro" id="IPR019206">
    <property type="entry name" value="DUF2085_TM"/>
</dbReference>
<evidence type="ECO:0000313" key="2">
    <source>
        <dbReference type="EMBL" id="QLY40522.1"/>
    </source>
</evidence>
<dbReference type="Pfam" id="PF09858">
    <property type="entry name" value="DUF2085"/>
    <property type="match status" value="1"/>
</dbReference>
<accession>A0A7L6N4V7</accession>
<keyword evidence="3" id="KW-1185">Reference proteome</keyword>
<dbReference type="Proteomes" id="UP000512167">
    <property type="component" value="Chromosome"/>
</dbReference>
<feature type="transmembrane region" description="Helical" evidence="1">
    <location>
        <begin position="83"/>
        <end position="104"/>
    </location>
</feature>
<proteinExistence type="predicted"/>